<dbReference type="Gene3D" id="3.40.50.300">
    <property type="entry name" value="P-loop containing nucleotide triphosphate hydrolases"/>
    <property type="match status" value="1"/>
</dbReference>
<dbReference type="PROSITE" id="PS00211">
    <property type="entry name" value="ABC_TRANSPORTER_1"/>
    <property type="match status" value="1"/>
</dbReference>
<dbReference type="GO" id="GO:0005524">
    <property type="term" value="F:ATP binding"/>
    <property type="evidence" value="ECO:0007669"/>
    <property type="project" value="UniProtKB-KW"/>
</dbReference>
<dbReference type="Pfam" id="PF00005">
    <property type="entry name" value="ABC_tran"/>
    <property type="match status" value="1"/>
</dbReference>
<gene>
    <name evidence="10" type="ORF">ENW83_03260</name>
</gene>
<evidence type="ECO:0000256" key="3">
    <source>
        <dbReference type="ARBA" id="ARBA00022475"/>
    </source>
</evidence>
<dbReference type="GO" id="GO:0016887">
    <property type="term" value="F:ATP hydrolysis activity"/>
    <property type="evidence" value="ECO:0007669"/>
    <property type="project" value="InterPro"/>
</dbReference>
<keyword evidence="2" id="KW-0813">Transport</keyword>
<evidence type="ECO:0000256" key="1">
    <source>
        <dbReference type="ARBA" id="ARBA00004202"/>
    </source>
</evidence>
<keyword evidence="5 10" id="KW-0067">ATP-binding</keyword>
<feature type="domain" description="ABC transporter" evidence="9">
    <location>
        <begin position="3"/>
        <end position="229"/>
    </location>
</feature>
<evidence type="ECO:0000256" key="2">
    <source>
        <dbReference type="ARBA" id="ARBA00022448"/>
    </source>
</evidence>
<dbReference type="CDD" id="cd03225">
    <property type="entry name" value="ABC_cobalt_CbiO_domain1"/>
    <property type="match status" value="1"/>
</dbReference>
<dbReference type="InterPro" id="IPR027417">
    <property type="entry name" value="P-loop_NTPase"/>
</dbReference>
<evidence type="ECO:0000256" key="4">
    <source>
        <dbReference type="ARBA" id="ARBA00022741"/>
    </source>
</evidence>
<dbReference type="InterPro" id="IPR003439">
    <property type="entry name" value="ABC_transporter-like_ATP-bd"/>
</dbReference>
<name>A0A7J3SMS9_9CREN</name>
<dbReference type="GO" id="GO:0043190">
    <property type="term" value="C:ATP-binding cassette (ABC) transporter complex"/>
    <property type="evidence" value="ECO:0007669"/>
    <property type="project" value="TreeGrafter"/>
</dbReference>
<evidence type="ECO:0000256" key="8">
    <source>
        <dbReference type="ARBA" id="ARBA00025157"/>
    </source>
</evidence>
<keyword evidence="6" id="KW-1278">Translocase</keyword>
<keyword evidence="7" id="KW-0472">Membrane</keyword>
<dbReference type="GO" id="GO:0042626">
    <property type="term" value="F:ATPase-coupled transmembrane transporter activity"/>
    <property type="evidence" value="ECO:0007669"/>
    <property type="project" value="TreeGrafter"/>
</dbReference>
<evidence type="ECO:0000259" key="9">
    <source>
        <dbReference type="PROSITE" id="PS50893"/>
    </source>
</evidence>
<dbReference type="InterPro" id="IPR050095">
    <property type="entry name" value="ECF_ABC_transporter_ATP-bd"/>
</dbReference>
<accession>A0A7J3SMS9</accession>
<organism evidence="10">
    <name type="scientific">Fervidicoccus fontis</name>
    <dbReference type="NCBI Taxonomy" id="683846"/>
    <lineage>
        <taxon>Archaea</taxon>
        <taxon>Thermoproteota</taxon>
        <taxon>Thermoprotei</taxon>
        <taxon>Fervidicoccales</taxon>
        <taxon>Fervidicoccaceae</taxon>
        <taxon>Fervidicoccus</taxon>
    </lineage>
</organism>
<dbReference type="PROSITE" id="PS50893">
    <property type="entry name" value="ABC_TRANSPORTER_2"/>
    <property type="match status" value="1"/>
</dbReference>
<proteinExistence type="predicted"/>
<reference evidence="10" key="1">
    <citation type="journal article" date="2020" name="mSystems">
        <title>Genome- and Community-Level Interaction Insights into Carbon Utilization and Element Cycling Functions of Hydrothermarchaeota in Hydrothermal Sediment.</title>
        <authorList>
            <person name="Zhou Z."/>
            <person name="Liu Y."/>
            <person name="Xu W."/>
            <person name="Pan J."/>
            <person name="Luo Z.H."/>
            <person name="Li M."/>
        </authorList>
    </citation>
    <scope>NUCLEOTIDE SEQUENCE [LARGE SCALE GENOMIC DNA]</scope>
    <source>
        <strain evidence="10">SpSt-885</strain>
    </source>
</reference>
<comment type="caution">
    <text evidence="10">The sequence shown here is derived from an EMBL/GenBank/DDBJ whole genome shotgun (WGS) entry which is preliminary data.</text>
</comment>
<dbReference type="SUPFAM" id="SSF52540">
    <property type="entry name" value="P-loop containing nucleoside triphosphate hydrolases"/>
    <property type="match status" value="1"/>
</dbReference>
<comment type="subcellular location">
    <subcellularLocation>
        <location evidence="1">Cell membrane</location>
        <topology evidence="1">Peripheral membrane protein</topology>
    </subcellularLocation>
</comment>
<dbReference type="PANTHER" id="PTHR43553">
    <property type="entry name" value="HEAVY METAL TRANSPORTER"/>
    <property type="match status" value="1"/>
</dbReference>
<dbReference type="AlphaFoldDB" id="A0A7J3SMS9"/>
<evidence type="ECO:0000256" key="7">
    <source>
        <dbReference type="ARBA" id="ARBA00023136"/>
    </source>
</evidence>
<dbReference type="PANTHER" id="PTHR43553:SF27">
    <property type="entry name" value="ENERGY-COUPLING FACTOR TRANSPORTER ATP-BINDING PROTEIN ECFA2"/>
    <property type="match status" value="1"/>
</dbReference>
<sequence length="242" mass="26804">MRLELKEVTVVLNGKEILKDLSVSFGPGINVLLGENSSGKTTMLKTMAGLIKPSRGRILADGKDISSMGSKERAKLIGYCWQNPYHGFFEENVKREIDFILKNTGAKGREDVLDILGVKTLFEKSPFKLSGGEARRVSIASVAVADQPFLLMDEPFNDMDLDGYRQLMVLMKKFRGEGKTVVVSLNNALMLEALSPDFAVILKGGKIVRYGSANELKEEELERYNIVTRRAIVESLGRGIES</sequence>
<evidence type="ECO:0000313" key="10">
    <source>
        <dbReference type="EMBL" id="HGZ60209.1"/>
    </source>
</evidence>
<keyword evidence="4" id="KW-0547">Nucleotide-binding</keyword>
<dbReference type="InterPro" id="IPR015856">
    <property type="entry name" value="ABC_transpr_CbiO/EcfA_su"/>
</dbReference>
<dbReference type="SMART" id="SM00382">
    <property type="entry name" value="AAA"/>
    <property type="match status" value="1"/>
</dbReference>
<dbReference type="InterPro" id="IPR017871">
    <property type="entry name" value="ABC_transporter-like_CS"/>
</dbReference>
<evidence type="ECO:0000256" key="5">
    <source>
        <dbReference type="ARBA" id="ARBA00022840"/>
    </source>
</evidence>
<keyword evidence="3" id="KW-1003">Cell membrane</keyword>
<dbReference type="InterPro" id="IPR003593">
    <property type="entry name" value="AAA+_ATPase"/>
</dbReference>
<comment type="function">
    <text evidence="8">Probably part of an ABC transporter complex. Responsible for energy coupling to the transport system.</text>
</comment>
<protein>
    <submittedName>
        <fullName evidence="10">ABC transporter ATP-binding protein</fullName>
    </submittedName>
</protein>
<evidence type="ECO:0000256" key="6">
    <source>
        <dbReference type="ARBA" id="ARBA00022967"/>
    </source>
</evidence>
<dbReference type="EMBL" id="DTLS01000087">
    <property type="protein sequence ID" value="HGZ60209.1"/>
    <property type="molecule type" value="Genomic_DNA"/>
</dbReference>